<proteinExistence type="inferred from homology"/>
<feature type="domain" description="Pyrroline-5-carboxylate reductase dimerisation" evidence="6">
    <location>
        <begin position="194"/>
        <end position="295"/>
    </location>
</feature>
<dbReference type="InterPro" id="IPR028939">
    <property type="entry name" value="P5C_Rdtase_cat_N"/>
</dbReference>
<dbReference type="Pfam" id="PF14748">
    <property type="entry name" value="P5CR_dimer"/>
    <property type="match status" value="1"/>
</dbReference>
<dbReference type="SUPFAM" id="SSF48179">
    <property type="entry name" value="6-phosphogluconate dehydrogenase C-terminal domain-like"/>
    <property type="match status" value="1"/>
</dbReference>
<dbReference type="VEuPathDB" id="FungiDB:ASPZODRAFT_59196"/>
<dbReference type="Gene3D" id="1.10.3730.10">
    <property type="entry name" value="ProC C-terminal domain-like"/>
    <property type="match status" value="1"/>
</dbReference>
<dbReference type="InterPro" id="IPR008927">
    <property type="entry name" value="6-PGluconate_DH-like_C_sf"/>
</dbReference>
<reference evidence="8" key="1">
    <citation type="journal article" date="2017" name="Genome Biol.">
        <title>Comparative genomics reveals high biological diversity and specific adaptations in the industrially and medically important fungal genus Aspergillus.</title>
        <authorList>
            <person name="de Vries R.P."/>
            <person name="Riley R."/>
            <person name="Wiebenga A."/>
            <person name="Aguilar-Osorio G."/>
            <person name="Amillis S."/>
            <person name="Uchima C.A."/>
            <person name="Anderluh G."/>
            <person name="Asadollahi M."/>
            <person name="Askin M."/>
            <person name="Barry K."/>
            <person name="Battaglia E."/>
            <person name="Bayram O."/>
            <person name="Benocci T."/>
            <person name="Braus-Stromeyer S.A."/>
            <person name="Caldana C."/>
            <person name="Canovas D."/>
            <person name="Cerqueira G.C."/>
            <person name="Chen F."/>
            <person name="Chen W."/>
            <person name="Choi C."/>
            <person name="Clum A."/>
            <person name="Dos Santos R.A."/>
            <person name="Damasio A.R."/>
            <person name="Diallinas G."/>
            <person name="Emri T."/>
            <person name="Fekete E."/>
            <person name="Flipphi M."/>
            <person name="Freyberg S."/>
            <person name="Gallo A."/>
            <person name="Gournas C."/>
            <person name="Habgood R."/>
            <person name="Hainaut M."/>
            <person name="Harispe M.L."/>
            <person name="Henrissat B."/>
            <person name="Hilden K.S."/>
            <person name="Hope R."/>
            <person name="Hossain A."/>
            <person name="Karabika E."/>
            <person name="Karaffa L."/>
            <person name="Karanyi Z."/>
            <person name="Krasevec N."/>
            <person name="Kuo A."/>
            <person name="Kusch H."/>
            <person name="LaButti K."/>
            <person name="Lagendijk E.L."/>
            <person name="Lapidus A."/>
            <person name="Levasseur A."/>
            <person name="Lindquist E."/>
            <person name="Lipzen A."/>
            <person name="Logrieco A.F."/>
            <person name="MacCabe A."/>
            <person name="Maekelae M.R."/>
            <person name="Malavazi I."/>
            <person name="Melin P."/>
            <person name="Meyer V."/>
            <person name="Mielnichuk N."/>
            <person name="Miskei M."/>
            <person name="Molnar A.P."/>
            <person name="Mule G."/>
            <person name="Ngan C.Y."/>
            <person name="Orejas M."/>
            <person name="Orosz E."/>
            <person name="Ouedraogo J.P."/>
            <person name="Overkamp K.M."/>
            <person name="Park H.-S."/>
            <person name="Perrone G."/>
            <person name="Piumi F."/>
            <person name="Punt P.J."/>
            <person name="Ram A.F."/>
            <person name="Ramon A."/>
            <person name="Rauscher S."/>
            <person name="Record E."/>
            <person name="Riano-Pachon D.M."/>
            <person name="Robert V."/>
            <person name="Roehrig J."/>
            <person name="Ruller R."/>
            <person name="Salamov A."/>
            <person name="Salih N.S."/>
            <person name="Samson R.A."/>
            <person name="Sandor E."/>
            <person name="Sanguinetti M."/>
            <person name="Schuetze T."/>
            <person name="Sepcic K."/>
            <person name="Shelest E."/>
            <person name="Sherlock G."/>
            <person name="Sophianopoulou V."/>
            <person name="Squina F.M."/>
            <person name="Sun H."/>
            <person name="Susca A."/>
            <person name="Todd R.B."/>
            <person name="Tsang A."/>
            <person name="Unkles S.E."/>
            <person name="van de Wiele N."/>
            <person name="van Rossen-Uffink D."/>
            <person name="Oliveira J.V."/>
            <person name="Vesth T.C."/>
            <person name="Visser J."/>
            <person name="Yu J.-H."/>
            <person name="Zhou M."/>
            <person name="Andersen M.R."/>
            <person name="Archer D.B."/>
            <person name="Baker S.E."/>
            <person name="Benoit I."/>
            <person name="Brakhage A.A."/>
            <person name="Braus G.H."/>
            <person name="Fischer R."/>
            <person name="Frisvad J.C."/>
            <person name="Goldman G.H."/>
            <person name="Houbraken J."/>
            <person name="Oakley B."/>
            <person name="Pocsi I."/>
            <person name="Scazzocchio C."/>
            <person name="Seiboth B."/>
            <person name="vanKuyk P.A."/>
            <person name="Wortman J."/>
            <person name="Dyer P.S."/>
            <person name="Grigoriev I.V."/>
        </authorList>
    </citation>
    <scope>NUCLEOTIDE SEQUENCE [LARGE SCALE GENOMIC DNA]</scope>
    <source>
        <strain evidence="8">CBS 506.65</strain>
    </source>
</reference>
<dbReference type="FunFam" id="1.10.3730.10:FF:000001">
    <property type="entry name" value="Pyrroline-5-carboxylate reductase"/>
    <property type="match status" value="1"/>
</dbReference>
<evidence type="ECO:0000259" key="5">
    <source>
        <dbReference type="Pfam" id="PF03807"/>
    </source>
</evidence>
<comment type="similarity">
    <text evidence="1">Belongs to the pyrroline-5-carboxylate reductase family.</text>
</comment>
<dbReference type="GeneID" id="34615291"/>
<dbReference type="SUPFAM" id="SSF51735">
    <property type="entry name" value="NAD(P)-binding Rossmann-fold domains"/>
    <property type="match status" value="1"/>
</dbReference>
<dbReference type="HAMAP" id="MF_01925">
    <property type="entry name" value="P5C_reductase"/>
    <property type="match status" value="1"/>
</dbReference>
<dbReference type="AlphaFoldDB" id="A0A1L9SSV7"/>
<dbReference type="GO" id="GO:0004735">
    <property type="term" value="F:pyrroline-5-carboxylate reductase activity"/>
    <property type="evidence" value="ECO:0007669"/>
    <property type="project" value="InterPro"/>
</dbReference>
<evidence type="ECO:0008006" key="9">
    <source>
        <dbReference type="Google" id="ProtNLM"/>
    </source>
</evidence>
<dbReference type="RefSeq" id="XP_022584795.1">
    <property type="nucleotide sequence ID" value="XM_022728827.1"/>
</dbReference>
<evidence type="ECO:0000256" key="2">
    <source>
        <dbReference type="ARBA" id="ARBA00022857"/>
    </source>
</evidence>
<accession>A0A1L9SSV7</accession>
<keyword evidence="2 4" id="KW-0521">NADP</keyword>
<dbReference type="InterPro" id="IPR000304">
    <property type="entry name" value="Pyrroline-COOH_reductase"/>
</dbReference>
<dbReference type="EMBL" id="KV878337">
    <property type="protein sequence ID" value="OJJ50285.1"/>
    <property type="molecule type" value="Genomic_DNA"/>
</dbReference>
<dbReference type="STRING" id="1073090.A0A1L9SSV7"/>
<dbReference type="GO" id="GO:0055129">
    <property type="term" value="P:L-proline biosynthetic process"/>
    <property type="evidence" value="ECO:0007669"/>
    <property type="project" value="TreeGrafter"/>
</dbReference>
<evidence type="ECO:0000313" key="8">
    <source>
        <dbReference type="Proteomes" id="UP000184188"/>
    </source>
</evidence>
<dbReference type="PANTHER" id="PTHR11645">
    <property type="entry name" value="PYRROLINE-5-CARBOXYLATE REDUCTASE"/>
    <property type="match status" value="1"/>
</dbReference>
<dbReference type="Proteomes" id="UP000184188">
    <property type="component" value="Unassembled WGS sequence"/>
</dbReference>
<protein>
    <recommendedName>
        <fullName evidence="9">Pyrroline-5-carboxylate reductase</fullName>
    </recommendedName>
</protein>
<dbReference type="PIRSF" id="PIRSF000193">
    <property type="entry name" value="Pyrrol-5-carb_rd"/>
    <property type="match status" value="1"/>
</dbReference>
<feature type="domain" description="Pyrroline-5-carboxylate reductase catalytic N-terminal" evidence="5">
    <location>
        <begin position="7"/>
        <end position="121"/>
    </location>
</feature>
<dbReference type="Pfam" id="PF03807">
    <property type="entry name" value="F420_oxidored"/>
    <property type="match status" value="1"/>
</dbReference>
<evidence type="ECO:0000259" key="6">
    <source>
        <dbReference type="Pfam" id="PF14748"/>
    </source>
</evidence>
<evidence type="ECO:0000256" key="3">
    <source>
        <dbReference type="ARBA" id="ARBA00023002"/>
    </source>
</evidence>
<dbReference type="InterPro" id="IPR036291">
    <property type="entry name" value="NAD(P)-bd_dom_sf"/>
</dbReference>
<evidence type="ECO:0000256" key="1">
    <source>
        <dbReference type="ARBA" id="ARBA00005525"/>
    </source>
</evidence>
<evidence type="ECO:0000256" key="4">
    <source>
        <dbReference type="PIRSR" id="PIRSR000193-1"/>
    </source>
</evidence>
<dbReference type="InterPro" id="IPR029036">
    <property type="entry name" value="P5CR_dimer"/>
</dbReference>
<feature type="binding site" evidence="4">
    <location>
        <position position="78"/>
    </location>
    <ligand>
        <name>NADPH</name>
        <dbReference type="ChEBI" id="CHEBI:57783"/>
    </ligand>
</feature>
<sequence length="299" mass="31566">MASSLTLAFVGCGNMGAAILGGILDVTREDSERSSLSLPAPCAVSRFLACTKTAGSAEKLRTRFARDSSRVEVLHDSNVKAMMEADIIVLGCKPYLAEAVLSEPGVQEALTNKFLVSIVAGKTCAELQQYIQKGSSPNSESSYSIMRAIPNVAASVGESMTVIEQPAAHIPVRYVDVITWIFEQIGMVKFLAPDLMDVGCMMAGSSMAVLSLALDGILDGAVAEGVRRADAMEMAAQGLLGLSKLLKAGTHPAIFRETVSSPRGCTIQGLLTAEKAGVRGTYAQAIIDGTQHLQKLQKK</sequence>
<gene>
    <name evidence="7" type="ORF">ASPZODRAFT_59196</name>
</gene>
<name>A0A1L9SSV7_9EURO</name>
<dbReference type="PANTHER" id="PTHR11645:SF21">
    <property type="entry name" value="HYPOTHETICAL PYRROLINE-5-CARBOXYLATE REDUCTASE (EUROFUNG)"/>
    <property type="match status" value="1"/>
</dbReference>
<keyword evidence="8" id="KW-1185">Reference proteome</keyword>
<dbReference type="OrthoDB" id="10263291at2759"/>
<organism evidence="7 8">
    <name type="scientific">Penicilliopsis zonata CBS 506.65</name>
    <dbReference type="NCBI Taxonomy" id="1073090"/>
    <lineage>
        <taxon>Eukaryota</taxon>
        <taxon>Fungi</taxon>
        <taxon>Dikarya</taxon>
        <taxon>Ascomycota</taxon>
        <taxon>Pezizomycotina</taxon>
        <taxon>Eurotiomycetes</taxon>
        <taxon>Eurotiomycetidae</taxon>
        <taxon>Eurotiales</taxon>
        <taxon>Aspergillaceae</taxon>
        <taxon>Penicilliopsis</taxon>
    </lineage>
</organism>
<keyword evidence="3" id="KW-0560">Oxidoreductase</keyword>
<dbReference type="Gene3D" id="3.40.50.720">
    <property type="entry name" value="NAD(P)-binding Rossmann-like Domain"/>
    <property type="match status" value="1"/>
</dbReference>
<evidence type="ECO:0000313" key="7">
    <source>
        <dbReference type="EMBL" id="OJJ50285.1"/>
    </source>
</evidence>